<sequence length="356" mass="41387">MTSELQIYTSLLADVKERIRSGQLRAVQSVNAELIQMYWDIGHMLHECQRQQKWGARIIPKLARDIANELPEVKGFSERNLKRMLRFYREYAFPPEMKQQGSIYSSGKPVSAIVPQAVTQLPWGHNILLIERIKDQTERFWYAEQIQIQGWSRDSLIQMIKGNSYARQGSVVSNFKNRLSVSQSELVQQTLKDPYVFDFLTLSEPFKERELEMGLLKHLEKFLLELREGFAFVGRQYRITVSEQDYYIDLLFYHLTLRAFVVIELKRGEFKPEHAGKMNFYCSVVDEKLRHSTDQPTIGLILCQTKDQILAEYALRGIQKPIGISDYELTRALPEDLKSSLPSIEELEAELSQPST</sequence>
<feature type="domain" description="YhcG PDDEXK nuclease" evidence="1">
    <location>
        <begin position="188"/>
        <end position="342"/>
    </location>
</feature>
<evidence type="ECO:0000313" key="5">
    <source>
        <dbReference type="Proteomes" id="UP000037727"/>
    </source>
</evidence>
<dbReference type="PANTHER" id="PTHR30547">
    <property type="entry name" value="UNCHARACTERIZED PROTEIN YHCG-RELATED"/>
    <property type="match status" value="1"/>
</dbReference>
<dbReference type="GO" id="GO:0003676">
    <property type="term" value="F:nucleic acid binding"/>
    <property type="evidence" value="ECO:0007669"/>
    <property type="project" value="InterPro"/>
</dbReference>
<dbReference type="InterPro" id="IPR011856">
    <property type="entry name" value="tRNA_endonuc-like_dom_sf"/>
</dbReference>
<evidence type="ECO:0000313" key="4">
    <source>
        <dbReference type="EMBL" id="KOY62211.1"/>
    </source>
</evidence>
<dbReference type="Gene3D" id="3.40.1350.10">
    <property type="match status" value="1"/>
</dbReference>
<evidence type="ECO:0000259" key="1">
    <source>
        <dbReference type="Pfam" id="PF06250"/>
    </source>
</evidence>
<dbReference type="Pfam" id="PF06250">
    <property type="entry name" value="YhcG_C"/>
    <property type="match status" value="1"/>
</dbReference>
<dbReference type="EMBL" id="LJCS01000022">
    <property type="protein sequence ID" value="KOY62211.1"/>
    <property type="molecule type" value="Genomic_DNA"/>
</dbReference>
<feature type="domain" description="YhcG N-terminal" evidence="2">
    <location>
        <begin position="14"/>
        <end position="167"/>
    </location>
</feature>
<dbReference type="InterPro" id="IPR041527">
    <property type="entry name" value="YhcG_N"/>
</dbReference>
<dbReference type="Proteomes" id="UP000037727">
    <property type="component" value="Unassembled WGS sequence"/>
</dbReference>
<proteinExistence type="predicted"/>
<dbReference type="EMBL" id="VTUW01000004">
    <property type="protein sequence ID" value="KAA1195042.1"/>
    <property type="molecule type" value="Genomic_DNA"/>
</dbReference>
<dbReference type="OrthoDB" id="9801263at2"/>
<dbReference type="Proteomes" id="UP000322184">
    <property type="component" value="Unassembled WGS sequence"/>
</dbReference>
<reference evidence="3 6" key="2">
    <citation type="submission" date="2019-09" db="EMBL/GenBank/DDBJ databases">
        <title>Whole genome sequence of Photorhabdus heterorhabditis strain ETL (Enterobacteriales: Enterobacteriaceae) a bacterial symbiont of Heterorhabditis zealandica strain ETL (Rhabditida: Heterorhabditidae).</title>
        <authorList>
            <person name="Lulamba T.E."/>
            <person name="Serepa-Dlamini M.H."/>
        </authorList>
    </citation>
    <scope>NUCLEOTIDE SEQUENCE [LARGE SCALE GENOMIC DNA]</scope>
    <source>
        <strain evidence="3 6">ETL</strain>
    </source>
</reference>
<reference evidence="4 5" key="1">
    <citation type="submission" date="2015-09" db="EMBL/GenBank/DDBJ databases">
        <title>Draft genome sequence and assembly of Photorhabdus sp. VMG, a bacterial symbiont associated with Heterorhabditis zealandica.</title>
        <authorList>
            <person name="Naidoo S."/>
            <person name="Featherston J."/>
            <person name="Mothupi B."/>
            <person name="Gray V.M."/>
        </authorList>
    </citation>
    <scope>NUCLEOTIDE SEQUENCE [LARGE SCALE GENOMIC DNA]</scope>
    <source>
        <strain evidence="4 5">VMG</strain>
    </source>
</reference>
<keyword evidence="5" id="KW-1185">Reference proteome</keyword>
<dbReference type="AlphaFoldDB" id="A0A5B0X733"/>
<gene>
    <name evidence="4" type="ORF">AM629_09890</name>
    <name evidence="3" type="ORF">F0L16_03175</name>
</gene>
<accession>A0A5B0X733</accession>
<comment type="caution">
    <text evidence="3">The sequence shown here is derived from an EMBL/GenBank/DDBJ whole genome shotgun (WGS) entry which is preliminary data.</text>
</comment>
<dbReference type="InterPro" id="IPR009362">
    <property type="entry name" value="YhcG_C"/>
</dbReference>
<evidence type="ECO:0000313" key="3">
    <source>
        <dbReference type="EMBL" id="KAA1195042.1"/>
    </source>
</evidence>
<evidence type="ECO:0000313" key="6">
    <source>
        <dbReference type="Proteomes" id="UP000322184"/>
    </source>
</evidence>
<dbReference type="RefSeq" id="WP_054478489.1">
    <property type="nucleotide sequence ID" value="NZ_CAWMRL010000022.1"/>
</dbReference>
<dbReference type="InterPro" id="IPR053148">
    <property type="entry name" value="PD-DEXK-like_domain"/>
</dbReference>
<organism evidence="3 6">
    <name type="scientific">Photorhabdus heterorhabditis</name>
    <dbReference type="NCBI Taxonomy" id="880156"/>
    <lineage>
        <taxon>Bacteria</taxon>
        <taxon>Pseudomonadati</taxon>
        <taxon>Pseudomonadota</taxon>
        <taxon>Gammaproteobacteria</taxon>
        <taxon>Enterobacterales</taxon>
        <taxon>Morganellaceae</taxon>
        <taxon>Photorhabdus</taxon>
    </lineage>
</organism>
<dbReference type="Pfam" id="PF17761">
    <property type="entry name" value="DUF1016_N"/>
    <property type="match status" value="1"/>
</dbReference>
<evidence type="ECO:0000259" key="2">
    <source>
        <dbReference type="Pfam" id="PF17761"/>
    </source>
</evidence>
<dbReference type="PANTHER" id="PTHR30547:SF0">
    <property type="entry name" value="BLR8175 PROTEIN"/>
    <property type="match status" value="1"/>
</dbReference>
<dbReference type="STRING" id="880156.AM629_09890"/>
<protein>
    <submittedName>
        <fullName evidence="3">DUF1016 domain-containing protein</fullName>
    </submittedName>
</protein>
<name>A0A5B0X733_9GAMM</name>